<gene>
    <name evidence="2" type="ORF">OZSIB_2415</name>
</gene>
<feature type="compositionally biased region" description="Basic and acidic residues" evidence="1">
    <location>
        <begin position="657"/>
        <end position="679"/>
    </location>
</feature>
<proteinExistence type="predicted"/>
<comment type="caution">
    <text evidence="2">The sequence shown here is derived from an EMBL/GenBank/DDBJ whole genome shotgun (WGS) entry which is preliminary data.</text>
</comment>
<accession>A0A367ZSD8</accession>
<evidence type="ECO:0000313" key="3">
    <source>
        <dbReference type="Proteomes" id="UP000252355"/>
    </source>
</evidence>
<evidence type="ECO:0000313" key="2">
    <source>
        <dbReference type="EMBL" id="RCK81038.1"/>
    </source>
</evidence>
<dbReference type="AlphaFoldDB" id="A0A367ZSD8"/>
<name>A0A367ZSD8_9BACT</name>
<dbReference type="Proteomes" id="UP000252355">
    <property type="component" value="Unassembled WGS sequence"/>
</dbReference>
<dbReference type="EMBL" id="QOQW01000003">
    <property type="protein sequence ID" value="RCK81038.1"/>
    <property type="molecule type" value="Genomic_DNA"/>
</dbReference>
<sequence>MKSLGRILGLVVVWWCLWATRLEGLHQIQNGSFTLDLGGWTIKTPFLSAQAFSSIARDTSTGFPSNSCILQYVKDNSGSNNLFYPADAYIQQVILANQRPAPSNAVFGFAHRESAPNNQEWIMTLSGTLRNALATETVLLTLFEEIHSSYASLHLTWNQPASVTTVLAASTTYVYRVYADFSCWKGNTLTAWVDVLTCNVSPCGLVASETATGACLLTWASSTWPATGVPPLKPTNGYLVWSGPTATGPWTNMATTTNPGLFIASPPADEYYFCLSDVDVNNEQSPLSPVASFKRAALQITKVENFTSKVTKGQTGLPVKVYITNPGNSPALFGGASLTFVLPANGVYSWQRTPTPASGTLIPPGGSIVCEFLVGVGTDSASGLDFIDATVRGVNAQTGAAISDMAADQRAAWLVQEPAHLTVRAISAPSLVYRDQTGVPLYLEILNDGEADAWWDDTELVFQLGEYLNITPQVPFPVYVPGGLATTVRFDLDVAVTSATGTTTIDAHLAFRDVNTGIADVNLDGVHPAPTWTILAGILRTYRGPPQFPAWVAEASSFNVGDFFVYAKGINLIPDREYRFRWFDPDGFQVAYSDPPDTTDLNGNLYGMYKLSALSPLGKWRVIVTRTHGTTPLCEQYFDVVVPASLSVRLTLPPHGHPEPALRSSHDLHQLRRSSDRSRLSWPSSAPGHEYRGGYFPVRAGPRSFDGPVFRTGHGDLAIPGVGPGIIHRSGLWIWDRCE</sequence>
<feature type="region of interest" description="Disordered" evidence="1">
    <location>
        <begin position="657"/>
        <end position="685"/>
    </location>
</feature>
<reference evidence="2 3" key="1">
    <citation type="submission" date="2018-05" db="EMBL/GenBank/DDBJ databases">
        <title>A metagenomic window into the 2 km-deep terrestrial subsurface aquifer revealed taxonomically and functionally diverse microbial community comprising novel uncultured bacterial lineages.</title>
        <authorList>
            <person name="Kadnikov V.V."/>
            <person name="Mardanov A.V."/>
            <person name="Beletsky A.V."/>
            <person name="Banks D."/>
            <person name="Pimenov N.V."/>
            <person name="Frank Y.A."/>
            <person name="Karnachuk O.V."/>
            <person name="Ravin N.V."/>
        </authorList>
    </citation>
    <scope>NUCLEOTIDE SEQUENCE [LARGE SCALE GENOMIC DNA]</scope>
    <source>
        <strain evidence="2">BY5</strain>
    </source>
</reference>
<protein>
    <submittedName>
        <fullName evidence="2">Uncharacterized protein</fullName>
    </submittedName>
</protein>
<organism evidence="2 3">
    <name type="scientific">Candidatus Ozemobacter sibiricus</name>
    <dbReference type="NCBI Taxonomy" id="2268124"/>
    <lineage>
        <taxon>Bacteria</taxon>
        <taxon>Candidatus Ozemobacteria</taxon>
        <taxon>Candidatus Ozemobacterales</taxon>
        <taxon>Candidatus Ozemobacteraceae</taxon>
        <taxon>Candidatus Ozemobacter</taxon>
    </lineage>
</organism>
<evidence type="ECO:0000256" key="1">
    <source>
        <dbReference type="SAM" id="MobiDB-lite"/>
    </source>
</evidence>